<dbReference type="InterPro" id="IPR020894">
    <property type="entry name" value="Cadherin_CS"/>
</dbReference>
<evidence type="ECO:0000256" key="3">
    <source>
        <dbReference type="ARBA" id="ARBA00022837"/>
    </source>
</evidence>
<name>A0A3S5CFV9_9PLAT</name>
<keyword evidence="8" id="KW-1185">Reference proteome</keyword>
<evidence type="ECO:0000256" key="5">
    <source>
        <dbReference type="PROSITE-ProRule" id="PRU00043"/>
    </source>
</evidence>
<proteinExistence type="predicted"/>
<sequence>MRIKPIYSLSNFYFLNSSPLDREACDTYYLTVVAIDSPVNSRPLSASSLVIVQVVDENDNQPRLLGALSDSSFVFSHSVWRPGEEMKNPTTTSWTTGIEYTSIDAQSLSSRPPVPHKPPASLLYSDPPVVRLICLRGVGTFQATWQRPSASGTASTNDRPNVCRARLRAEEPDKIGPYLLPPPMDARLGQHVAFRLAPELSTPNWDTSPDGYKAFRLNATTGDLVWLTSNWRDVTGGGGVERIWYRVEEAECLSDASERGCSPGITGISIFDSAFSECYSSLSNILFSIVFNDTFQPHYPSSSSWIFDQGRALSSSCACLVTNKFSDLPLEPYH</sequence>
<dbReference type="GO" id="GO:0007156">
    <property type="term" value="P:homophilic cell adhesion via plasma membrane adhesion molecules"/>
    <property type="evidence" value="ECO:0007669"/>
    <property type="project" value="InterPro"/>
</dbReference>
<evidence type="ECO:0000313" key="7">
    <source>
        <dbReference type="EMBL" id="VEL17797.1"/>
    </source>
</evidence>
<dbReference type="PROSITE" id="PS00232">
    <property type="entry name" value="CADHERIN_1"/>
    <property type="match status" value="1"/>
</dbReference>
<dbReference type="CDD" id="cd11304">
    <property type="entry name" value="Cadherin_repeat"/>
    <property type="match status" value="1"/>
</dbReference>
<comment type="subcellular location">
    <subcellularLocation>
        <location evidence="1">Membrane</location>
    </subcellularLocation>
</comment>
<dbReference type="Gene3D" id="2.60.40.60">
    <property type="entry name" value="Cadherins"/>
    <property type="match status" value="1"/>
</dbReference>
<keyword evidence="3 5" id="KW-0106">Calcium</keyword>
<evidence type="ECO:0000313" key="8">
    <source>
        <dbReference type="Proteomes" id="UP000784294"/>
    </source>
</evidence>
<protein>
    <recommendedName>
        <fullName evidence="6">Cadherin domain-containing protein</fullName>
    </recommendedName>
</protein>
<keyword evidence="4" id="KW-0472">Membrane</keyword>
<keyword evidence="2" id="KW-0677">Repeat</keyword>
<accession>A0A3S5CFV9</accession>
<feature type="domain" description="Cadherin" evidence="6">
    <location>
        <begin position="19"/>
        <end position="64"/>
    </location>
</feature>
<dbReference type="InterPro" id="IPR015919">
    <property type="entry name" value="Cadherin-like_sf"/>
</dbReference>
<dbReference type="AlphaFoldDB" id="A0A3S5CFV9"/>
<organism evidence="7 8">
    <name type="scientific">Protopolystoma xenopodis</name>
    <dbReference type="NCBI Taxonomy" id="117903"/>
    <lineage>
        <taxon>Eukaryota</taxon>
        <taxon>Metazoa</taxon>
        <taxon>Spiralia</taxon>
        <taxon>Lophotrochozoa</taxon>
        <taxon>Platyhelminthes</taxon>
        <taxon>Monogenea</taxon>
        <taxon>Polyopisthocotylea</taxon>
        <taxon>Polystomatidea</taxon>
        <taxon>Polystomatidae</taxon>
        <taxon>Protopolystoma</taxon>
    </lineage>
</organism>
<dbReference type="EMBL" id="CAAALY010034187">
    <property type="protein sequence ID" value="VEL17797.1"/>
    <property type="molecule type" value="Genomic_DNA"/>
</dbReference>
<dbReference type="GO" id="GO:0005886">
    <property type="term" value="C:plasma membrane"/>
    <property type="evidence" value="ECO:0007669"/>
    <property type="project" value="InterPro"/>
</dbReference>
<dbReference type="SUPFAM" id="SSF49313">
    <property type="entry name" value="Cadherin-like"/>
    <property type="match status" value="1"/>
</dbReference>
<evidence type="ECO:0000256" key="4">
    <source>
        <dbReference type="ARBA" id="ARBA00023136"/>
    </source>
</evidence>
<dbReference type="PROSITE" id="PS50268">
    <property type="entry name" value="CADHERIN_2"/>
    <property type="match status" value="1"/>
</dbReference>
<evidence type="ECO:0000256" key="1">
    <source>
        <dbReference type="ARBA" id="ARBA00004370"/>
    </source>
</evidence>
<evidence type="ECO:0000259" key="6">
    <source>
        <dbReference type="PROSITE" id="PS50268"/>
    </source>
</evidence>
<evidence type="ECO:0000256" key="2">
    <source>
        <dbReference type="ARBA" id="ARBA00022737"/>
    </source>
</evidence>
<gene>
    <name evidence="7" type="ORF">PXEA_LOCUS11237</name>
</gene>
<comment type="caution">
    <text evidence="7">The sequence shown here is derived from an EMBL/GenBank/DDBJ whole genome shotgun (WGS) entry which is preliminary data.</text>
</comment>
<dbReference type="Proteomes" id="UP000784294">
    <property type="component" value="Unassembled WGS sequence"/>
</dbReference>
<dbReference type="InterPro" id="IPR002126">
    <property type="entry name" value="Cadherin-like_dom"/>
</dbReference>
<reference evidence="7" key="1">
    <citation type="submission" date="2018-11" db="EMBL/GenBank/DDBJ databases">
        <authorList>
            <consortium name="Pathogen Informatics"/>
        </authorList>
    </citation>
    <scope>NUCLEOTIDE SEQUENCE</scope>
</reference>
<dbReference type="GO" id="GO:0005509">
    <property type="term" value="F:calcium ion binding"/>
    <property type="evidence" value="ECO:0007669"/>
    <property type="project" value="UniProtKB-UniRule"/>
</dbReference>